<dbReference type="EMBL" id="FRDN01000003">
    <property type="protein sequence ID" value="SHN50597.1"/>
    <property type="molecule type" value="Genomic_DNA"/>
</dbReference>
<accession>A0A1M7RW55</accession>
<dbReference type="AlphaFoldDB" id="A0A1M7RW55"/>
<organism evidence="1 2">
    <name type="scientific">Desulfitobacterium chlororespirans DSM 11544</name>
    <dbReference type="NCBI Taxonomy" id="1121395"/>
    <lineage>
        <taxon>Bacteria</taxon>
        <taxon>Bacillati</taxon>
        <taxon>Bacillota</taxon>
        <taxon>Clostridia</taxon>
        <taxon>Eubacteriales</taxon>
        <taxon>Desulfitobacteriaceae</taxon>
        <taxon>Desulfitobacterium</taxon>
    </lineage>
</organism>
<name>A0A1M7RW55_9FIRM</name>
<keyword evidence="2" id="KW-1185">Reference proteome</keyword>
<evidence type="ECO:0000313" key="2">
    <source>
        <dbReference type="Proteomes" id="UP000184010"/>
    </source>
</evidence>
<evidence type="ECO:0000313" key="1">
    <source>
        <dbReference type="EMBL" id="SHN50597.1"/>
    </source>
</evidence>
<dbReference type="STRING" id="1121395.SAMN02745215_00203"/>
<sequence>MKLIIKQYLASLKERSELDAILPDLLSQLGLIVFSRPGRGTRQDGVDVAAVGNLDGKGEKVYLLSIKQGDLTRNSWDGEAIQALRPSLNEILDSYIPNRMPSEHKNKEIVICLCFGGDIKEQVRPQVEGYIKKNMQNNISFEEWNGDKLASMILEGFLREELLPNNARSQLRKSLALLDEPVASYKHFSTLIFSLTSIQSTKENDQLMVIRQINICLWILFVWAREAGNLESAYLSCELALLHSWEISKGYIPKTTKSAEAIQTAFASVLSLYQQITIEYLEKILPHANKLHALSVAVRPSSDLDVNLKLFDILGRVALGGIWVCWNIALIGKNYPEMKRLLVICLSSIRQLIRNNPTLFLPTKDDQAIDISLAVLLLSVSKRNVDYIVEWLSEIADRAEFAYLTYQQYPCNLQNYSELLERSQKHEEAFRKEITKGSILYPMIALWAALFGETELYNRIQNFKQSELNHCTFQLWYPDENSESLFYTNNDAHGSTLANVCIERSAEDYLEEVFSECRYSEHYEKLSAVELSFLPIILVACRHYRIPVPVHLWRRLGNKN</sequence>
<dbReference type="Proteomes" id="UP000184010">
    <property type="component" value="Unassembled WGS sequence"/>
</dbReference>
<evidence type="ECO:0008006" key="3">
    <source>
        <dbReference type="Google" id="ProtNLM"/>
    </source>
</evidence>
<gene>
    <name evidence="1" type="ORF">SAMN02745215_00203</name>
</gene>
<protein>
    <recommendedName>
        <fullName evidence="3">Chemotaxis protein</fullName>
    </recommendedName>
</protein>
<dbReference type="RefSeq" id="WP_072770862.1">
    <property type="nucleotide sequence ID" value="NZ_FRDN01000003.1"/>
</dbReference>
<reference evidence="2" key="1">
    <citation type="submission" date="2016-12" db="EMBL/GenBank/DDBJ databases">
        <authorList>
            <person name="Varghese N."/>
            <person name="Submissions S."/>
        </authorList>
    </citation>
    <scope>NUCLEOTIDE SEQUENCE [LARGE SCALE GENOMIC DNA]</scope>
    <source>
        <strain evidence="2">DSM 11544</strain>
    </source>
</reference>
<proteinExistence type="predicted"/>